<sequence length="372" mass="42558">MKTVLHYVGIMNRGGMETLIMNLYRNINREQFQFDFAVHTDQKGDFDDEIRDKGGKIYNFPQFRKNPRAYRASWEKFFCEHAGEYEVFHFHTNSLANVVALEEAQKAGIPIRIVHSHSTWANKGRLQWINNLLHKYHQAKLPVLATNLLACSTEAAQWLYGGMSVKNLKVKLLKNGVNCELLSFDASIRKRVRQDLGFTESEIVVGHIGKFIPVKNHTFLLDIISAMIKMNSNIRGILVGDGELKKQIMERARKMGVDDKIRFLGVRSDIAELLMAMDIYIMPSLYEGLPVSVVEVQATGLPALLSDTISKEVQLKENIRFASLNLPPDKWAEKALNLYNKKREIDNYPIRKAGFDIKLIAKEYEKMISGIQ</sequence>
<feature type="domain" description="Glycosyltransferase subfamily 4-like N-terminal" evidence="1">
    <location>
        <begin position="14"/>
        <end position="180"/>
    </location>
</feature>
<evidence type="ECO:0000313" key="3">
    <source>
        <dbReference type="Proteomes" id="UP000543642"/>
    </source>
</evidence>
<gene>
    <name evidence="2" type="ORF">HNP82_002529</name>
</gene>
<reference evidence="2 3" key="1">
    <citation type="submission" date="2020-08" db="EMBL/GenBank/DDBJ databases">
        <title>Genomic Encyclopedia of Type Strains, Phase IV (KMG-IV): sequencing the most valuable type-strain genomes for metagenomic binning, comparative biology and taxonomic classification.</title>
        <authorList>
            <person name="Goeker M."/>
        </authorList>
    </citation>
    <scope>NUCLEOTIDE SEQUENCE [LARGE SCALE GENOMIC DNA]</scope>
    <source>
        <strain evidence="2 3">DSM 106146</strain>
    </source>
</reference>
<proteinExistence type="predicted"/>
<dbReference type="Proteomes" id="UP000543642">
    <property type="component" value="Unassembled WGS sequence"/>
</dbReference>
<dbReference type="Gene3D" id="3.40.50.2000">
    <property type="entry name" value="Glycogen Phosphorylase B"/>
    <property type="match status" value="2"/>
</dbReference>
<dbReference type="CDD" id="cd03812">
    <property type="entry name" value="GT4_CapH-like"/>
    <property type="match status" value="1"/>
</dbReference>
<dbReference type="AlphaFoldDB" id="A0A7W8HCC4"/>
<evidence type="ECO:0000259" key="1">
    <source>
        <dbReference type="Pfam" id="PF13439"/>
    </source>
</evidence>
<dbReference type="SUPFAM" id="SSF53756">
    <property type="entry name" value="UDP-Glycosyltransferase/glycogen phosphorylase"/>
    <property type="match status" value="1"/>
</dbReference>
<dbReference type="PANTHER" id="PTHR12526:SF630">
    <property type="entry name" value="GLYCOSYLTRANSFERASE"/>
    <property type="match status" value="1"/>
</dbReference>
<dbReference type="PANTHER" id="PTHR12526">
    <property type="entry name" value="GLYCOSYLTRANSFERASE"/>
    <property type="match status" value="1"/>
</dbReference>
<protein>
    <submittedName>
        <fullName evidence="2">Glycosyltransferase involved in cell wall biosynthesis</fullName>
    </submittedName>
</protein>
<name>A0A7W8HCC4_9FIRM</name>
<dbReference type="EMBL" id="JACHFW010000011">
    <property type="protein sequence ID" value="MBB5265383.1"/>
    <property type="molecule type" value="Genomic_DNA"/>
</dbReference>
<keyword evidence="3" id="KW-1185">Reference proteome</keyword>
<accession>A0A7W8HCC4</accession>
<dbReference type="InterPro" id="IPR028098">
    <property type="entry name" value="Glyco_trans_4-like_N"/>
</dbReference>
<dbReference type="GO" id="GO:0016740">
    <property type="term" value="F:transferase activity"/>
    <property type="evidence" value="ECO:0007669"/>
    <property type="project" value="UniProtKB-KW"/>
</dbReference>
<dbReference type="Pfam" id="PF13439">
    <property type="entry name" value="Glyco_transf_4"/>
    <property type="match status" value="1"/>
</dbReference>
<organism evidence="2 3">
    <name type="scientific">Catenibacillus scindens</name>
    <dbReference type="NCBI Taxonomy" id="673271"/>
    <lineage>
        <taxon>Bacteria</taxon>
        <taxon>Bacillati</taxon>
        <taxon>Bacillota</taxon>
        <taxon>Clostridia</taxon>
        <taxon>Lachnospirales</taxon>
        <taxon>Lachnospiraceae</taxon>
        <taxon>Catenibacillus</taxon>
    </lineage>
</organism>
<dbReference type="Pfam" id="PF13692">
    <property type="entry name" value="Glyco_trans_1_4"/>
    <property type="match status" value="1"/>
</dbReference>
<keyword evidence="2" id="KW-0808">Transferase</keyword>
<evidence type="ECO:0000313" key="2">
    <source>
        <dbReference type="EMBL" id="MBB5265383.1"/>
    </source>
</evidence>
<comment type="caution">
    <text evidence="2">The sequence shown here is derived from an EMBL/GenBank/DDBJ whole genome shotgun (WGS) entry which is preliminary data.</text>
</comment>
<dbReference type="RefSeq" id="WP_183775293.1">
    <property type="nucleotide sequence ID" value="NZ_JACHFW010000011.1"/>
</dbReference>